<keyword evidence="2" id="KW-0479">Metal-binding</keyword>
<evidence type="ECO:0000256" key="6">
    <source>
        <dbReference type="ARBA" id="ARBA00023004"/>
    </source>
</evidence>
<evidence type="ECO:0000256" key="4">
    <source>
        <dbReference type="ARBA" id="ARBA00022964"/>
    </source>
</evidence>
<evidence type="ECO:0000313" key="9">
    <source>
        <dbReference type="Proteomes" id="UP000325286"/>
    </source>
</evidence>
<dbReference type="PANTHER" id="PTHR10869">
    <property type="entry name" value="PROLYL 4-HYDROXYLASE ALPHA SUBUNIT"/>
    <property type="match status" value="1"/>
</dbReference>
<evidence type="ECO:0000256" key="5">
    <source>
        <dbReference type="ARBA" id="ARBA00023002"/>
    </source>
</evidence>
<comment type="cofactor">
    <cofactor evidence="1">
        <name>L-ascorbate</name>
        <dbReference type="ChEBI" id="CHEBI:38290"/>
    </cofactor>
</comment>
<gene>
    <name evidence="8" type="primary">ybiX</name>
    <name evidence="8" type="ORF">UC8_13570</name>
</gene>
<keyword evidence="9" id="KW-1185">Reference proteome</keyword>
<evidence type="ECO:0000259" key="7">
    <source>
        <dbReference type="PROSITE" id="PS51471"/>
    </source>
</evidence>
<dbReference type="RefSeq" id="WP_068138851.1">
    <property type="nucleotide sequence ID" value="NZ_CP042914.1"/>
</dbReference>
<keyword evidence="3" id="KW-0847">Vitamin C</keyword>
<keyword evidence="4" id="KW-0223">Dioxygenase</keyword>
<name>A0A5B9QZG0_9BACT</name>
<dbReference type="PANTHER" id="PTHR10869:SF246">
    <property type="entry name" value="TRANSMEMBRANE PROLYL 4-HYDROXYLASE"/>
    <property type="match status" value="1"/>
</dbReference>
<evidence type="ECO:0000313" key="8">
    <source>
        <dbReference type="EMBL" id="QEG39383.1"/>
    </source>
</evidence>
<dbReference type="OrthoDB" id="269774at2"/>
<evidence type="ECO:0000256" key="3">
    <source>
        <dbReference type="ARBA" id="ARBA00022896"/>
    </source>
</evidence>
<dbReference type="InterPro" id="IPR005123">
    <property type="entry name" value="Oxoglu/Fe-dep_dioxygenase_dom"/>
</dbReference>
<dbReference type="AlphaFoldDB" id="A0A5B9QZG0"/>
<dbReference type="GO" id="GO:0031418">
    <property type="term" value="F:L-ascorbic acid binding"/>
    <property type="evidence" value="ECO:0007669"/>
    <property type="project" value="UniProtKB-KW"/>
</dbReference>
<dbReference type="Gene3D" id="2.60.120.620">
    <property type="entry name" value="q2cbj1_9rhob like domain"/>
    <property type="match status" value="1"/>
</dbReference>
<proteinExistence type="predicted"/>
<dbReference type="Proteomes" id="UP000325286">
    <property type="component" value="Chromosome"/>
</dbReference>
<sequence length="186" mass="21590">MRKEQYHYDYVYVIHDFLDEPECQAYIALAESLGFDDAPITTSAGAVIRKDVRNNTRVMKDDLETAADLWTRAEPWVVSPWRSRRATGLNERLRFYRYEPGQTFAPHYDGAFERENGERSEFTFLIYLNDEFTGGSTEFFQPGRFHVQPKTGSLLLFQHPQLHEGAVVESGTKYVLRSDVMYESQA</sequence>
<protein>
    <submittedName>
        <fullName evidence="8">PKHD-type hydroxylase YbiX</fullName>
    </submittedName>
</protein>
<dbReference type="InterPro" id="IPR006620">
    <property type="entry name" value="Pro_4_hyd_alph"/>
</dbReference>
<organism evidence="8 9">
    <name type="scientific">Roseimaritima ulvae</name>
    <dbReference type="NCBI Taxonomy" id="980254"/>
    <lineage>
        <taxon>Bacteria</taxon>
        <taxon>Pseudomonadati</taxon>
        <taxon>Planctomycetota</taxon>
        <taxon>Planctomycetia</taxon>
        <taxon>Pirellulales</taxon>
        <taxon>Pirellulaceae</taxon>
        <taxon>Roseimaritima</taxon>
    </lineage>
</organism>
<keyword evidence="5" id="KW-0560">Oxidoreductase</keyword>
<dbReference type="GO" id="GO:0005506">
    <property type="term" value="F:iron ion binding"/>
    <property type="evidence" value="ECO:0007669"/>
    <property type="project" value="InterPro"/>
</dbReference>
<dbReference type="InterPro" id="IPR044862">
    <property type="entry name" value="Pro_4_hyd_alph_FE2OG_OXY"/>
</dbReference>
<evidence type="ECO:0000256" key="2">
    <source>
        <dbReference type="ARBA" id="ARBA00022723"/>
    </source>
</evidence>
<evidence type="ECO:0000256" key="1">
    <source>
        <dbReference type="ARBA" id="ARBA00001961"/>
    </source>
</evidence>
<keyword evidence="6" id="KW-0408">Iron</keyword>
<dbReference type="Pfam" id="PF13640">
    <property type="entry name" value="2OG-FeII_Oxy_3"/>
    <property type="match status" value="1"/>
</dbReference>
<dbReference type="PROSITE" id="PS51471">
    <property type="entry name" value="FE2OG_OXY"/>
    <property type="match status" value="1"/>
</dbReference>
<reference evidence="8 9" key="1">
    <citation type="submission" date="2019-08" db="EMBL/GenBank/DDBJ databases">
        <title>Deep-cultivation of Planctomycetes and their phenomic and genomic characterization uncovers novel biology.</title>
        <authorList>
            <person name="Wiegand S."/>
            <person name="Jogler M."/>
            <person name="Boedeker C."/>
            <person name="Pinto D."/>
            <person name="Vollmers J."/>
            <person name="Rivas-Marin E."/>
            <person name="Kohn T."/>
            <person name="Peeters S.H."/>
            <person name="Heuer A."/>
            <person name="Rast P."/>
            <person name="Oberbeckmann S."/>
            <person name="Bunk B."/>
            <person name="Jeske O."/>
            <person name="Meyerdierks A."/>
            <person name="Storesund J.E."/>
            <person name="Kallscheuer N."/>
            <person name="Luecker S."/>
            <person name="Lage O.M."/>
            <person name="Pohl T."/>
            <person name="Merkel B.J."/>
            <person name="Hornburger P."/>
            <person name="Mueller R.-W."/>
            <person name="Bruemmer F."/>
            <person name="Labrenz M."/>
            <person name="Spormann A.M."/>
            <person name="Op den Camp H."/>
            <person name="Overmann J."/>
            <person name="Amann R."/>
            <person name="Jetten M.S.M."/>
            <person name="Mascher T."/>
            <person name="Medema M.H."/>
            <person name="Devos D.P."/>
            <person name="Kaster A.-K."/>
            <person name="Ovreas L."/>
            <person name="Rohde M."/>
            <person name="Galperin M.Y."/>
            <person name="Jogler C."/>
        </authorList>
    </citation>
    <scope>NUCLEOTIDE SEQUENCE [LARGE SCALE GENOMIC DNA]</scope>
    <source>
        <strain evidence="8 9">UC8</strain>
    </source>
</reference>
<dbReference type="EMBL" id="CP042914">
    <property type="protein sequence ID" value="QEG39383.1"/>
    <property type="molecule type" value="Genomic_DNA"/>
</dbReference>
<feature type="domain" description="Fe2OG dioxygenase" evidence="7">
    <location>
        <begin position="89"/>
        <end position="182"/>
    </location>
</feature>
<dbReference type="GO" id="GO:0004656">
    <property type="term" value="F:procollagen-proline 4-dioxygenase activity"/>
    <property type="evidence" value="ECO:0007669"/>
    <property type="project" value="TreeGrafter"/>
</dbReference>
<dbReference type="SMART" id="SM00702">
    <property type="entry name" value="P4Hc"/>
    <property type="match status" value="1"/>
</dbReference>
<dbReference type="InterPro" id="IPR045054">
    <property type="entry name" value="P4HA-like"/>
</dbReference>
<accession>A0A5B9QZG0</accession>
<dbReference type="KEGG" id="rul:UC8_13570"/>